<dbReference type="InterPro" id="IPR012910">
    <property type="entry name" value="Plug_dom"/>
</dbReference>
<accession>A0ABR7TR68</accession>
<keyword evidence="3 8" id="KW-1134">Transmembrane beta strand</keyword>
<comment type="caution">
    <text evidence="12">The sequence shown here is derived from an EMBL/GenBank/DDBJ whole genome shotgun (WGS) entry which is preliminary data.</text>
</comment>
<dbReference type="Gene3D" id="2.170.130.10">
    <property type="entry name" value="TonB-dependent receptor, plug domain"/>
    <property type="match status" value="1"/>
</dbReference>
<organism evidence="12 13">
    <name type="scientific">Chitinophaga qingshengii</name>
    <dbReference type="NCBI Taxonomy" id="1569794"/>
    <lineage>
        <taxon>Bacteria</taxon>
        <taxon>Pseudomonadati</taxon>
        <taxon>Bacteroidota</taxon>
        <taxon>Chitinophagia</taxon>
        <taxon>Chitinophagales</taxon>
        <taxon>Chitinophagaceae</taxon>
        <taxon>Chitinophaga</taxon>
    </lineage>
</organism>
<dbReference type="Proteomes" id="UP000659124">
    <property type="component" value="Unassembled WGS sequence"/>
</dbReference>
<gene>
    <name evidence="12" type="ORF">ICL07_16910</name>
</gene>
<keyword evidence="12" id="KW-0675">Receptor</keyword>
<evidence type="ECO:0000256" key="2">
    <source>
        <dbReference type="ARBA" id="ARBA00022448"/>
    </source>
</evidence>
<dbReference type="Gene3D" id="2.60.40.1120">
    <property type="entry name" value="Carboxypeptidase-like, regulatory domain"/>
    <property type="match status" value="1"/>
</dbReference>
<comment type="similarity">
    <text evidence="8 9">Belongs to the TonB-dependent receptor family.</text>
</comment>
<dbReference type="Gene3D" id="2.40.170.20">
    <property type="entry name" value="TonB-dependent receptor, beta-barrel domain"/>
    <property type="match status" value="1"/>
</dbReference>
<dbReference type="InterPro" id="IPR039426">
    <property type="entry name" value="TonB-dep_rcpt-like"/>
</dbReference>
<keyword evidence="2 8" id="KW-0813">Transport</keyword>
<dbReference type="Pfam" id="PF13715">
    <property type="entry name" value="CarbopepD_reg_2"/>
    <property type="match status" value="1"/>
</dbReference>
<keyword evidence="4 8" id="KW-0812">Transmembrane</keyword>
<evidence type="ECO:0000256" key="6">
    <source>
        <dbReference type="ARBA" id="ARBA00023136"/>
    </source>
</evidence>
<dbReference type="EMBL" id="JACVFC010000002">
    <property type="protein sequence ID" value="MBC9932068.1"/>
    <property type="molecule type" value="Genomic_DNA"/>
</dbReference>
<reference evidence="12 13" key="1">
    <citation type="submission" date="2020-09" db="EMBL/GenBank/DDBJ databases">
        <title>Genome sequences of type strains of Chitinophaga qingshengii and Chitinophaga varians.</title>
        <authorList>
            <person name="Kittiwongwattana C."/>
        </authorList>
    </citation>
    <scope>NUCLEOTIDE SEQUENCE [LARGE SCALE GENOMIC DNA]</scope>
    <source>
        <strain evidence="12 13">JCM 30026</strain>
    </source>
</reference>
<dbReference type="InterPro" id="IPR036942">
    <property type="entry name" value="Beta-barrel_TonB_sf"/>
</dbReference>
<feature type="domain" description="TonB-dependent receptor-like beta-barrel" evidence="10">
    <location>
        <begin position="471"/>
        <end position="914"/>
    </location>
</feature>
<evidence type="ECO:0000256" key="3">
    <source>
        <dbReference type="ARBA" id="ARBA00022452"/>
    </source>
</evidence>
<dbReference type="InterPro" id="IPR037066">
    <property type="entry name" value="Plug_dom_sf"/>
</dbReference>
<evidence type="ECO:0000313" key="13">
    <source>
        <dbReference type="Proteomes" id="UP000659124"/>
    </source>
</evidence>
<sequence>MKVKPFWGALGLSICILHTIPLYAFREIPLPVTSSILPHVYNNVSGKVVDGQGKPVPGVTVAVKGTSVGTTTDEQGNFRISVNAQQVIVFSYIGYKNQEIIYTGQTTLTVTLESGSTTLNEIVTVGYQTQRKVDLTGAVSVVSVNNLKNASTPNPIQALQGQVPGLFITTSGDPSGAATVRIRGVNTLNNNDPLYIIDGVPTKSSAFQILNAEDIESIQVLKDASSAAIYGARSSNGVIIVTTKQANVSKTVVNFSSRFTTSKYTTAPKVLNTEERARIQWQATINDGLNPDNIPYVKYDWSRNPDGTATLHGLTIPAELAPGVPSANTNWFDEISRSGFIQEYNLSLASGSKNGGAYMSVGYMKDNYIEKFKDFQKLSLRINSHHRFLNGKVKIGENLSITNGINNGDASTSSFADALQIQPVLPVRLPNGAYSGPINGNFVDHPNPLMALDLNQWDQINALNIFGNVYANVYVTKNLTINASLGAENANTTVRDIQRKFSTGFISRTINSLKNSKSTEFNWNFNTTIQYNLEAQQHHVTFLVGTEAVKNNYRVNSTYKENFALETLDYFVESAGSGNQTVSGNANSSALLSYFGKVNYSFDNRYLISALLRYDGSSRFGKNNRFGTFPAVSAGWRISEESFMKDRVAFISDLKLRGGWGTTGNQEIPNTARWGLFETYYGLGAMPFTSDNGTAYDIAGADSGPLASGFRQIQIGNDNLRWESTTERNIGLDFGLFDQHLTGSFDLFKRSTKDILISPAYLAVQGEGGTRFVNGASVETKGFEAALSYQNKLGEFSYTVTGNIGHYSDRITNLPANVVHSYPGNSEQTILGRSMNSIFGYVADGLFKTQDEVDKSAVQPGKGIGRIRYADLNGDGVINTLDQRYLGISSPQYSYGLNLQGAYKRFSISIFLQGVAGISVYNERKRFSDFTDLWAGTNYGRRTLDAWSPSNPNSTIPAVTLSDNNNEGRLSSYFIENGGYLKLREVSIGYRLPLKKMEPVRLYVTGQNLLTFKDRSFTAPDPEDPGYGFPRPRKIIFGFNVSF</sequence>
<dbReference type="InterPro" id="IPR000531">
    <property type="entry name" value="Beta-barrel_TonB"/>
</dbReference>
<keyword evidence="13" id="KW-1185">Reference proteome</keyword>
<comment type="subcellular location">
    <subcellularLocation>
        <location evidence="1 8">Cell outer membrane</location>
        <topology evidence="1 8">Multi-pass membrane protein</topology>
    </subcellularLocation>
</comment>
<dbReference type="NCBIfam" id="TIGR04057">
    <property type="entry name" value="SusC_RagA_signa"/>
    <property type="match status" value="1"/>
</dbReference>
<dbReference type="Pfam" id="PF07715">
    <property type="entry name" value="Plug"/>
    <property type="match status" value="1"/>
</dbReference>
<dbReference type="NCBIfam" id="TIGR04056">
    <property type="entry name" value="OMP_RagA_SusC"/>
    <property type="match status" value="1"/>
</dbReference>
<dbReference type="Pfam" id="PF00593">
    <property type="entry name" value="TonB_dep_Rec_b-barrel"/>
    <property type="match status" value="1"/>
</dbReference>
<keyword evidence="7 8" id="KW-0998">Cell outer membrane</keyword>
<proteinExistence type="inferred from homology"/>
<protein>
    <submittedName>
        <fullName evidence="12">TonB-dependent receptor</fullName>
    </submittedName>
</protein>
<evidence type="ECO:0000256" key="5">
    <source>
        <dbReference type="ARBA" id="ARBA00023077"/>
    </source>
</evidence>
<dbReference type="SUPFAM" id="SSF49464">
    <property type="entry name" value="Carboxypeptidase regulatory domain-like"/>
    <property type="match status" value="1"/>
</dbReference>
<dbReference type="InterPro" id="IPR023997">
    <property type="entry name" value="TonB-dep_OMP_SusC/RagA_CS"/>
</dbReference>
<dbReference type="PROSITE" id="PS52016">
    <property type="entry name" value="TONB_DEPENDENT_REC_3"/>
    <property type="match status" value="1"/>
</dbReference>
<dbReference type="SUPFAM" id="SSF56935">
    <property type="entry name" value="Porins"/>
    <property type="match status" value="1"/>
</dbReference>
<evidence type="ECO:0000313" key="12">
    <source>
        <dbReference type="EMBL" id="MBC9932068.1"/>
    </source>
</evidence>
<keyword evidence="6 8" id="KW-0472">Membrane</keyword>
<evidence type="ECO:0000256" key="8">
    <source>
        <dbReference type="PROSITE-ProRule" id="PRU01360"/>
    </source>
</evidence>
<dbReference type="InterPro" id="IPR008969">
    <property type="entry name" value="CarboxyPept-like_regulatory"/>
</dbReference>
<evidence type="ECO:0000259" key="11">
    <source>
        <dbReference type="Pfam" id="PF07715"/>
    </source>
</evidence>
<keyword evidence="5 9" id="KW-0798">TonB box</keyword>
<evidence type="ECO:0000256" key="4">
    <source>
        <dbReference type="ARBA" id="ARBA00022692"/>
    </source>
</evidence>
<feature type="domain" description="TonB-dependent receptor plug" evidence="11">
    <location>
        <begin position="132"/>
        <end position="238"/>
    </location>
</feature>
<evidence type="ECO:0000256" key="1">
    <source>
        <dbReference type="ARBA" id="ARBA00004571"/>
    </source>
</evidence>
<name>A0ABR7TR68_9BACT</name>
<dbReference type="RefSeq" id="WP_188089203.1">
    <property type="nucleotide sequence ID" value="NZ_JACVFC010000002.1"/>
</dbReference>
<dbReference type="InterPro" id="IPR023996">
    <property type="entry name" value="TonB-dep_OMP_SusC/RagA"/>
</dbReference>
<evidence type="ECO:0000256" key="7">
    <source>
        <dbReference type="ARBA" id="ARBA00023237"/>
    </source>
</evidence>
<evidence type="ECO:0000256" key="9">
    <source>
        <dbReference type="RuleBase" id="RU003357"/>
    </source>
</evidence>
<evidence type="ECO:0000259" key="10">
    <source>
        <dbReference type="Pfam" id="PF00593"/>
    </source>
</evidence>